<gene>
    <name evidence="2" type="ORF">ACFFGN_33745</name>
</gene>
<comment type="caution">
    <text evidence="2">The sequence shown here is derived from an EMBL/GenBank/DDBJ whole genome shotgun (WGS) entry which is preliminary data.</text>
</comment>
<evidence type="ECO:0008006" key="4">
    <source>
        <dbReference type="Google" id="ProtNLM"/>
    </source>
</evidence>
<sequence length="927" mass="97369">MGVFGRSAGGVALVAAALLGTALTSPAAAGTVAAPAADNWSIVAASNGYRITLRLPEAVAMRSALPLLAVDGRPIGAARQSADGKTLTVVSTDSSVLGGKMVELVWSTELGQDKSARRSLGTGADWSKALQGKALATDPGSTGKYKVATSEYNLGDQAVYLSGIKEKSEVRGKVYTPRGATGKRPLVVFLHGRHSFCYGSWPEPGPQKPWPCPAGMKPVPSFRGYDAPAKALASHGYQVVSISSNSINAYDGDAFDSGALARAQLILAHLDLWKRWSTLGGGPFGRAYVGKVDLGRVGLMGHSRGGEGVVRAALLNAERGGKYGIRAVLPLAPVDFARTTLPGTAMSVILPYCDGDVSDLQGQHFHDDTMYAAGGDRAARSTVLVMGANHNYFNTEWTPGLSEAPSGDDWWGEEKAEPCGEKAASRLKPTEQQAVGRAYIAGFFRLELGRETALLPLLDGSSSRAASAGRAITRVVAQAPAANRYDLSRLDRALPAGAVSGKATAKVCTGMAFPLSAPGLTNTKAAASPCVVNEDSSRFPHWTPAPYASEAPTTSVTQLKWTGTDGLVRFPLPVGKRDVRRFAALSFRTAPGVEVKHKTDFTVRIVDGKGKKADLPVSALSDALVQLPSGEGPIPKTMLRTVRIALTGLKGLDLKDVRAVEFGTNKAATGSAYISNLAFSKPALSVSAPSALPRVSVNDLGAIKEGDGAAKQLTYTIKLSRPSLVPVTVYAGTTSDEIMQRSAGALAGVQPVHKKLVFKPGQLSRQVSLRFTGNTRDSYDNRVSLVLSVPTGAIVGHSFGQATILDDDPEPAFTLGNGEGTEGGTVRFPMKLSAPSDKWISAYGELESGTAILGKDFRSSQDDGQGPLESFEYGSLQAGETEGWVEVPALADTETEPDEQFTWNITELNGKALPKPIVLTGTVHNKS</sequence>
<dbReference type="SUPFAM" id="SSF141072">
    <property type="entry name" value="CalX-like"/>
    <property type="match status" value="2"/>
</dbReference>
<keyword evidence="1" id="KW-0732">Signal</keyword>
<dbReference type="Gene3D" id="3.40.50.1820">
    <property type="entry name" value="alpha/beta hydrolase"/>
    <property type="match status" value="1"/>
</dbReference>
<reference evidence="2 3" key="1">
    <citation type="submission" date="2024-09" db="EMBL/GenBank/DDBJ databases">
        <authorList>
            <person name="Sun Q."/>
            <person name="Mori K."/>
        </authorList>
    </citation>
    <scope>NUCLEOTIDE SEQUENCE [LARGE SCALE GENOMIC DNA]</scope>
    <source>
        <strain evidence="2 3">CGMCC 1.15906</strain>
    </source>
</reference>
<feature type="signal peptide" evidence="1">
    <location>
        <begin position="1"/>
        <end position="27"/>
    </location>
</feature>
<proteinExistence type="predicted"/>
<evidence type="ECO:0000256" key="1">
    <source>
        <dbReference type="SAM" id="SignalP"/>
    </source>
</evidence>
<name>A0ABV6QZQ2_9ACTN</name>
<organism evidence="2 3">
    <name type="scientific">Kribbella deserti</name>
    <dbReference type="NCBI Taxonomy" id="1926257"/>
    <lineage>
        <taxon>Bacteria</taxon>
        <taxon>Bacillati</taxon>
        <taxon>Actinomycetota</taxon>
        <taxon>Actinomycetes</taxon>
        <taxon>Propionibacteriales</taxon>
        <taxon>Kribbellaceae</taxon>
        <taxon>Kribbella</taxon>
    </lineage>
</organism>
<dbReference type="Proteomes" id="UP001589890">
    <property type="component" value="Unassembled WGS sequence"/>
</dbReference>
<dbReference type="InterPro" id="IPR029058">
    <property type="entry name" value="AB_hydrolase_fold"/>
</dbReference>
<dbReference type="RefSeq" id="WP_380056530.1">
    <property type="nucleotide sequence ID" value="NZ_JBHLTC010000041.1"/>
</dbReference>
<dbReference type="SUPFAM" id="SSF53474">
    <property type="entry name" value="alpha/beta-Hydrolases"/>
    <property type="match status" value="1"/>
</dbReference>
<protein>
    <recommendedName>
        <fullName evidence="4">Secreted protein</fullName>
    </recommendedName>
</protein>
<dbReference type="Gene3D" id="2.60.40.2030">
    <property type="match status" value="2"/>
</dbReference>
<evidence type="ECO:0000313" key="2">
    <source>
        <dbReference type="EMBL" id="MFC0629077.1"/>
    </source>
</evidence>
<dbReference type="InterPro" id="IPR038081">
    <property type="entry name" value="CalX-like_sf"/>
</dbReference>
<accession>A0ABV6QZQ2</accession>
<feature type="chain" id="PRO_5047341603" description="Secreted protein" evidence="1">
    <location>
        <begin position="28"/>
        <end position="927"/>
    </location>
</feature>
<evidence type="ECO:0000313" key="3">
    <source>
        <dbReference type="Proteomes" id="UP001589890"/>
    </source>
</evidence>
<keyword evidence="3" id="KW-1185">Reference proteome</keyword>
<dbReference type="EMBL" id="JBHLTC010000041">
    <property type="protein sequence ID" value="MFC0629077.1"/>
    <property type="molecule type" value="Genomic_DNA"/>
</dbReference>